<dbReference type="NCBIfam" id="TIGR02937">
    <property type="entry name" value="sigma70-ECF"/>
    <property type="match status" value="1"/>
</dbReference>
<reference evidence="6 7" key="1">
    <citation type="submission" date="2019-02" db="EMBL/GenBank/DDBJ databases">
        <authorList>
            <person name="Li S.-H."/>
        </authorList>
    </citation>
    <scope>NUCLEOTIDE SEQUENCE [LARGE SCALE GENOMIC DNA]</scope>
    <source>
        <strain evidence="6 7">IMCC14385</strain>
    </source>
</reference>
<dbReference type="Gene3D" id="1.10.10.10">
    <property type="entry name" value="Winged helix-like DNA-binding domain superfamily/Winged helix DNA-binding domain"/>
    <property type="match status" value="2"/>
</dbReference>
<dbReference type="InterPro" id="IPR014284">
    <property type="entry name" value="RNA_pol_sigma-70_dom"/>
</dbReference>
<keyword evidence="7" id="KW-1185">Reference proteome</keyword>
<sequence>MQQEEHRVNSAKRTQDDSGVEWLFEKARDYPLLSAVEEREIDARKWESRDELLKLLLAESAGRSYLRLWTSNILDNPPSLESIADRSNYYLLRREQGELRTSKVGKEQLKKLHIAFEKAGDELANRELGNTLKDLELSPPLVAGFAQLAVNTEPACEMAQALRDWQASWLETVEFSTISKLSGDDDLRRWLREYFSSRESLVNHNLRLVFSIAKRLATATVAFPDLVQSGIVGLIRASEKYDYRSEHRFSTYAYNWISQAARRFLEEQRAVVRMPANVAASVNRLYRERLSYISINGREPSVQYLADKLGTEPETVREWRSMGNLSVSLDQPSDNDPAGLTMGEKMSGWTYPAPALQAEQKSLHRCLMSSLYVLTKQEQKVITLRWGLSDMPALSRREIAAQFDVSTERIRQIESSALDKLRKDKVVKQAYRDYENS</sequence>
<evidence type="ECO:0000259" key="5">
    <source>
        <dbReference type="PROSITE" id="PS00716"/>
    </source>
</evidence>
<dbReference type="InterPro" id="IPR007627">
    <property type="entry name" value="RNA_pol_sigma70_r2"/>
</dbReference>
<keyword evidence="4" id="KW-0804">Transcription</keyword>
<dbReference type="InterPro" id="IPR000943">
    <property type="entry name" value="RNA_pol_sigma70"/>
</dbReference>
<evidence type="ECO:0000313" key="6">
    <source>
        <dbReference type="EMBL" id="QFU76776.1"/>
    </source>
</evidence>
<dbReference type="PRINTS" id="PR00046">
    <property type="entry name" value="SIGMA70FCT"/>
</dbReference>
<dbReference type="SUPFAM" id="SSF88946">
    <property type="entry name" value="Sigma2 domain of RNA polymerase sigma factors"/>
    <property type="match status" value="1"/>
</dbReference>
<protein>
    <submittedName>
        <fullName evidence="6">Sigma-70 family RNA polymerase sigma factor</fullName>
    </submittedName>
</protein>
<evidence type="ECO:0000256" key="3">
    <source>
        <dbReference type="ARBA" id="ARBA00023125"/>
    </source>
</evidence>
<dbReference type="PROSITE" id="PS00716">
    <property type="entry name" value="SIGMA70_2"/>
    <property type="match status" value="1"/>
</dbReference>
<dbReference type="PANTHER" id="PTHR30603">
    <property type="entry name" value="RNA POLYMERASE SIGMA FACTOR RPO"/>
    <property type="match status" value="1"/>
</dbReference>
<dbReference type="GO" id="GO:0006352">
    <property type="term" value="P:DNA-templated transcription initiation"/>
    <property type="evidence" value="ECO:0007669"/>
    <property type="project" value="InterPro"/>
</dbReference>
<dbReference type="EMBL" id="CP036422">
    <property type="protein sequence ID" value="QFU76776.1"/>
    <property type="molecule type" value="Genomic_DNA"/>
</dbReference>
<keyword evidence="1" id="KW-0805">Transcription regulation</keyword>
<evidence type="ECO:0000256" key="1">
    <source>
        <dbReference type="ARBA" id="ARBA00023015"/>
    </source>
</evidence>
<evidence type="ECO:0000256" key="2">
    <source>
        <dbReference type="ARBA" id="ARBA00023082"/>
    </source>
</evidence>
<keyword evidence="3" id="KW-0238">DNA-binding</keyword>
<keyword evidence="2" id="KW-0731">Sigma factor</keyword>
<dbReference type="Proteomes" id="UP000326287">
    <property type="component" value="Chromosome"/>
</dbReference>
<dbReference type="InterPro" id="IPR013324">
    <property type="entry name" value="RNA_pol_sigma_r3/r4-like"/>
</dbReference>
<name>A0A5P9NMP6_9GAMM</name>
<dbReference type="SUPFAM" id="SSF88659">
    <property type="entry name" value="Sigma3 and sigma4 domains of RNA polymerase sigma factors"/>
    <property type="match status" value="2"/>
</dbReference>
<dbReference type="OrthoDB" id="9809557at2"/>
<evidence type="ECO:0000313" key="7">
    <source>
        <dbReference type="Proteomes" id="UP000326287"/>
    </source>
</evidence>
<dbReference type="InterPro" id="IPR050239">
    <property type="entry name" value="Sigma-70_RNA_pol_init_factors"/>
</dbReference>
<evidence type="ECO:0000256" key="4">
    <source>
        <dbReference type="ARBA" id="ARBA00023163"/>
    </source>
</evidence>
<organism evidence="6 7">
    <name type="scientific">Halioglobus maricola</name>
    <dbReference type="NCBI Taxonomy" id="2601894"/>
    <lineage>
        <taxon>Bacteria</taxon>
        <taxon>Pseudomonadati</taxon>
        <taxon>Pseudomonadota</taxon>
        <taxon>Gammaproteobacteria</taxon>
        <taxon>Cellvibrionales</taxon>
        <taxon>Halieaceae</taxon>
        <taxon>Halioglobus</taxon>
    </lineage>
</organism>
<dbReference type="Gene3D" id="1.20.120.1810">
    <property type="match status" value="1"/>
</dbReference>
<dbReference type="InterPro" id="IPR013325">
    <property type="entry name" value="RNA_pol_sigma_r2"/>
</dbReference>
<dbReference type="KEGG" id="halc:EY643_14565"/>
<dbReference type="PANTHER" id="PTHR30603:SF60">
    <property type="entry name" value="RNA POLYMERASE SIGMA FACTOR RPOD"/>
    <property type="match status" value="1"/>
</dbReference>
<dbReference type="GO" id="GO:0003677">
    <property type="term" value="F:DNA binding"/>
    <property type="evidence" value="ECO:0007669"/>
    <property type="project" value="UniProtKB-KW"/>
</dbReference>
<dbReference type="CDD" id="cd06171">
    <property type="entry name" value="Sigma70_r4"/>
    <property type="match status" value="1"/>
</dbReference>
<dbReference type="AlphaFoldDB" id="A0A5P9NMP6"/>
<dbReference type="RefSeq" id="WP_153239918.1">
    <property type="nucleotide sequence ID" value="NZ_CP036422.1"/>
</dbReference>
<dbReference type="GO" id="GO:0016987">
    <property type="term" value="F:sigma factor activity"/>
    <property type="evidence" value="ECO:0007669"/>
    <property type="project" value="UniProtKB-KW"/>
</dbReference>
<dbReference type="InterPro" id="IPR036388">
    <property type="entry name" value="WH-like_DNA-bd_sf"/>
</dbReference>
<dbReference type="InterPro" id="IPR007630">
    <property type="entry name" value="RNA_pol_sigma70_r4"/>
</dbReference>
<feature type="domain" description="RNA polymerase sigma-70" evidence="5">
    <location>
        <begin position="395"/>
        <end position="421"/>
    </location>
</feature>
<gene>
    <name evidence="6" type="ORF">EY643_14565</name>
</gene>
<dbReference type="Pfam" id="PF04545">
    <property type="entry name" value="Sigma70_r4"/>
    <property type="match status" value="1"/>
</dbReference>
<proteinExistence type="predicted"/>
<accession>A0A5P9NMP6</accession>
<dbReference type="Pfam" id="PF04542">
    <property type="entry name" value="Sigma70_r2"/>
    <property type="match status" value="1"/>
</dbReference>